<dbReference type="EMBL" id="OY731398">
    <property type="protein sequence ID" value="CAJ1917927.1"/>
    <property type="molecule type" value="Genomic_DNA"/>
</dbReference>
<feature type="region of interest" description="Disordered" evidence="1">
    <location>
        <begin position="1"/>
        <end position="25"/>
    </location>
</feature>
<dbReference type="AlphaFoldDB" id="A0AA86RRT1"/>
<protein>
    <submittedName>
        <fullName evidence="2">Uncharacterized protein</fullName>
    </submittedName>
</protein>
<proteinExistence type="predicted"/>
<dbReference type="Gramene" id="rna-AYBTSS11_LOCUS3660">
    <property type="protein sequence ID" value="CAJ1917927.1"/>
    <property type="gene ID" value="gene-AYBTSS11_LOCUS3660"/>
</dbReference>
<sequence length="83" mass="9305">MFSRFVSVGRENHDPSPPNKVHHSSFLGSLPANALSSFQRSSVHALRIVDTLKPKIDTTFKALNSQVKTTSDRRPLFDISRAR</sequence>
<reference evidence="2" key="1">
    <citation type="submission" date="2023-10" db="EMBL/GenBank/DDBJ databases">
        <authorList>
            <person name="Domelevo Entfellner J.-B."/>
        </authorList>
    </citation>
    <scope>NUCLEOTIDE SEQUENCE</scope>
</reference>
<name>A0AA86RRT1_9FABA</name>
<evidence type="ECO:0000313" key="2">
    <source>
        <dbReference type="EMBL" id="CAJ1917927.1"/>
    </source>
</evidence>
<evidence type="ECO:0000313" key="3">
    <source>
        <dbReference type="Proteomes" id="UP001189624"/>
    </source>
</evidence>
<gene>
    <name evidence="2" type="ORF">AYBTSS11_LOCUS3660</name>
</gene>
<evidence type="ECO:0000256" key="1">
    <source>
        <dbReference type="SAM" id="MobiDB-lite"/>
    </source>
</evidence>
<dbReference type="Proteomes" id="UP001189624">
    <property type="component" value="Chromosome 1"/>
</dbReference>
<accession>A0AA86RRT1</accession>
<organism evidence="2 3">
    <name type="scientific">Sphenostylis stenocarpa</name>
    <dbReference type="NCBI Taxonomy" id="92480"/>
    <lineage>
        <taxon>Eukaryota</taxon>
        <taxon>Viridiplantae</taxon>
        <taxon>Streptophyta</taxon>
        <taxon>Embryophyta</taxon>
        <taxon>Tracheophyta</taxon>
        <taxon>Spermatophyta</taxon>
        <taxon>Magnoliopsida</taxon>
        <taxon>eudicotyledons</taxon>
        <taxon>Gunneridae</taxon>
        <taxon>Pentapetalae</taxon>
        <taxon>rosids</taxon>
        <taxon>fabids</taxon>
        <taxon>Fabales</taxon>
        <taxon>Fabaceae</taxon>
        <taxon>Papilionoideae</taxon>
        <taxon>50 kb inversion clade</taxon>
        <taxon>NPAAA clade</taxon>
        <taxon>indigoferoid/millettioid clade</taxon>
        <taxon>Phaseoleae</taxon>
        <taxon>Sphenostylis</taxon>
    </lineage>
</organism>
<keyword evidence="3" id="KW-1185">Reference proteome</keyword>